<evidence type="ECO:0000256" key="1">
    <source>
        <dbReference type="SAM" id="Phobius"/>
    </source>
</evidence>
<evidence type="ECO:0000259" key="2">
    <source>
        <dbReference type="PROSITE" id="PS50043"/>
    </source>
</evidence>
<name>A0A412B1A5_9FIRM</name>
<feature type="transmembrane region" description="Helical" evidence="1">
    <location>
        <begin position="271"/>
        <end position="290"/>
    </location>
</feature>
<feature type="transmembrane region" description="Helical" evidence="1">
    <location>
        <begin position="52"/>
        <end position="70"/>
    </location>
</feature>
<gene>
    <name evidence="3" type="ORF">DWY99_00020</name>
</gene>
<dbReference type="GO" id="GO:0003677">
    <property type="term" value="F:DNA binding"/>
    <property type="evidence" value="ECO:0007669"/>
    <property type="project" value="InterPro"/>
</dbReference>
<evidence type="ECO:0000313" key="3">
    <source>
        <dbReference type="EMBL" id="RGQ44728.1"/>
    </source>
</evidence>
<dbReference type="CDD" id="cd06170">
    <property type="entry name" value="LuxR_C_like"/>
    <property type="match status" value="1"/>
</dbReference>
<dbReference type="Proteomes" id="UP000284751">
    <property type="component" value="Unassembled WGS sequence"/>
</dbReference>
<dbReference type="SUPFAM" id="SSF103473">
    <property type="entry name" value="MFS general substrate transporter"/>
    <property type="match status" value="1"/>
</dbReference>
<dbReference type="SMART" id="SM00421">
    <property type="entry name" value="HTH_LUXR"/>
    <property type="match status" value="1"/>
</dbReference>
<reference evidence="3 4" key="1">
    <citation type="submission" date="2018-08" db="EMBL/GenBank/DDBJ databases">
        <title>A genome reference for cultivated species of the human gut microbiota.</title>
        <authorList>
            <person name="Zou Y."/>
            <person name="Xue W."/>
            <person name="Luo G."/>
        </authorList>
    </citation>
    <scope>NUCLEOTIDE SEQUENCE [LARGE SCALE GENOMIC DNA]</scope>
    <source>
        <strain evidence="3 4">AF28-26</strain>
    </source>
</reference>
<dbReference type="PROSITE" id="PS50043">
    <property type="entry name" value="HTH_LUXR_2"/>
    <property type="match status" value="1"/>
</dbReference>
<dbReference type="Gene3D" id="1.10.10.10">
    <property type="entry name" value="Winged helix-like DNA-binding domain superfamily/Winged helix DNA-binding domain"/>
    <property type="match status" value="1"/>
</dbReference>
<feature type="domain" description="HTH luxR-type" evidence="2">
    <location>
        <begin position="404"/>
        <end position="470"/>
    </location>
</feature>
<feature type="transmembrane region" description="Helical" evidence="1">
    <location>
        <begin position="361"/>
        <end position="381"/>
    </location>
</feature>
<dbReference type="InterPro" id="IPR036388">
    <property type="entry name" value="WH-like_DNA-bd_sf"/>
</dbReference>
<feature type="transmembrane region" description="Helical" evidence="1">
    <location>
        <begin position="164"/>
        <end position="181"/>
    </location>
</feature>
<feature type="transmembrane region" description="Helical" evidence="1">
    <location>
        <begin position="100"/>
        <end position="127"/>
    </location>
</feature>
<dbReference type="AlphaFoldDB" id="A0A412B1A5"/>
<feature type="transmembrane region" description="Helical" evidence="1">
    <location>
        <begin position="134"/>
        <end position="152"/>
    </location>
</feature>
<dbReference type="InterPro" id="IPR036259">
    <property type="entry name" value="MFS_trans_sf"/>
</dbReference>
<keyword evidence="1" id="KW-1133">Transmembrane helix</keyword>
<feature type="transmembrane region" description="Helical" evidence="1">
    <location>
        <begin position="296"/>
        <end position="316"/>
    </location>
</feature>
<dbReference type="SUPFAM" id="SSF46894">
    <property type="entry name" value="C-terminal effector domain of the bipartite response regulators"/>
    <property type="match status" value="1"/>
</dbReference>
<feature type="transmembrane region" description="Helical" evidence="1">
    <location>
        <begin position="210"/>
        <end position="231"/>
    </location>
</feature>
<sequence>MTLKKVFTKPKSIYAILLLGVFTFLFLGAEYMYVNMLSLTAGEEKTVIAQNYALGVSAVGFFLYPLLYRAMKKRGQIAVLTFLAFAATVCIFLIQKHISYLSTMLVGMALFLFLGLLGSAIHCLFFYLAADRDYLARMVGVSYAFGIFLQFLNNNLVKQQVAEAAILSLFSLAALALLLKAEKLCCRETADAEELPLSAKKESGKATRKMTAAGGLLALLVILMACIFSTLDNAVTMHHVTGTSIGQWPRLLLAVSGLAAGFLYDIRDRKYMTLIMYCVLLMSVICVVVLKMGGPFLIGLIVFYLSAGFFFVFFTTSFLDFAGRTQIPALWAGMGRAMNNVSAALLTNVSVALLVSDNSGMLAIILALVLFVAISVVLFLYTAWMPTVPTDIPAPLDPQEVFRILSETLSLTPREVEVFDKLIHSEESVQEIADSLFLSRRTCQRYIASIYEKAGVKSRMGLYQLYTEKQRRQ</sequence>
<protein>
    <submittedName>
        <fullName evidence="3">LuxR family transcriptional regulator</fullName>
    </submittedName>
</protein>
<feature type="transmembrane region" description="Helical" evidence="1">
    <location>
        <begin position="337"/>
        <end position="355"/>
    </location>
</feature>
<feature type="transmembrane region" description="Helical" evidence="1">
    <location>
        <begin position="12"/>
        <end position="32"/>
    </location>
</feature>
<dbReference type="Pfam" id="PF00196">
    <property type="entry name" value="GerE"/>
    <property type="match status" value="1"/>
</dbReference>
<keyword evidence="1" id="KW-0472">Membrane</keyword>
<keyword evidence="1" id="KW-0812">Transmembrane</keyword>
<feature type="transmembrane region" description="Helical" evidence="1">
    <location>
        <begin position="77"/>
        <end position="94"/>
    </location>
</feature>
<evidence type="ECO:0000313" key="4">
    <source>
        <dbReference type="Proteomes" id="UP000284751"/>
    </source>
</evidence>
<accession>A0A412B1A5</accession>
<dbReference type="EMBL" id="QRTC01000001">
    <property type="protein sequence ID" value="RGQ44728.1"/>
    <property type="molecule type" value="Genomic_DNA"/>
</dbReference>
<comment type="caution">
    <text evidence="3">The sequence shown here is derived from an EMBL/GenBank/DDBJ whole genome shotgun (WGS) entry which is preliminary data.</text>
</comment>
<dbReference type="GO" id="GO:0006355">
    <property type="term" value="P:regulation of DNA-templated transcription"/>
    <property type="evidence" value="ECO:0007669"/>
    <property type="project" value="InterPro"/>
</dbReference>
<dbReference type="InterPro" id="IPR016032">
    <property type="entry name" value="Sig_transdc_resp-reg_C-effctor"/>
</dbReference>
<organism evidence="3 4">
    <name type="scientific">[Clostridium] leptum</name>
    <dbReference type="NCBI Taxonomy" id="1535"/>
    <lineage>
        <taxon>Bacteria</taxon>
        <taxon>Bacillati</taxon>
        <taxon>Bacillota</taxon>
        <taxon>Clostridia</taxon>
        <taxon>Eubacteriales</taxon>
        <taxon>Oscillospiraceae</taxon>
        <taxon>Oscillospiraceae incertae sedis</taxon>
    </lineage>
</organism>
<dbReference type="InterPro" id="IPR000792">
    <property type="entry name" value="Tscrpt_reg_LuxR_C"/>
</dbReference>
<proteinExistence type="predicted"/>